<evidence type="ECO:0000313" key="2">
    <source>
        <dbReference type="Proteomes" id="UP000250918"/>
    </source>
</evidence>
<dbReference type="EMBL" id="PQAP01000065">
    <property type="protein sequence ID" value="PWB73086.1"/>
    <property type="molecule type" value="Genomic_DNA"/>
</dbReference>
<reference evidence="1 2" key="1">
    <citation type="journal article" date="2018" name="ISME J.">
        <title>A methanotrophic archaeon couples anaerobic oxidation of methane to Fe(III) reduction.</title>
        <authorList>
            <person name="Cai C."/>
            <person name="Leu A.O."/>
            <person name="Xie G.J."/>
            <person name="Guo J."/>
            <person name="Feng Y."/>
            <person name="Zhao J.X."/>
            <person name="Tyson G.W."/>
            <person name="Yuan Z."/>
            <person name="Hu S."/>
        </authorList>
    </citation>
    <scope>NUCLEOTIDE SEQUENCE [LARGE SCALE GENOMIC DNA]</scope>
    <source>
        <strain evidence="1">FeB_12</strain>
    </source>
</reference>
<sequence length="67" mass="7962">MDEKRIAIKMVVDGKERDVTFEELALSNNLALEALVRLLVEKKMFEPNELMHTMETVRKERYRVPEK</sequence>
<name>A0A855X6V2_9BACT</name>
<proteinExistence type="predicted"/>
<gene>
    <name evidence="1" type="ORF">C3F09_05630</name>
</gene>
<protein>
    <submittedName>
        <fullName evidence="1">Uncharacterized protein</fullName>
    </submittedName>
</protein>
<organism evidence="1 2">
    <name type="scientific">candidate division GN15 bacterium</name>
    <dbReference type="NCBI Taxonomy" id="2072418"/>
    <lineage>
        <taxon>Bacteria</taxon>
        <taxon>candidate division GN15</taxon>
    </lineage>
</organism>
<accession>A0A855X6V2</accession>
<dbReference type="Proteomes" id="UP000250918">
    <property type="component" value="Unassembled WGS sequence"/>
</dbReference>
<dbReference type="AlphaFoldDB" id="A0A855X6V2"/>
<evidence type="ECO:0000313" key="1">
    <source>
        <dbReference type="EMBL" id="PWB73086.1"/>
    </source>
</evidence>
<comment type="caution">
    <text evidence="1">The sequence shown here is derived from an EMBL/GenBank/DDBJ whole genome shotgun (WGS) entry which is preliminary data.</text>
</comment>